<dbReference type="Pfam" id="PF00501">
    <property type="entry name" value="AMP-binding"/>
    <property type="match status" value="1"/>
</dbReference>
<dbReference type="InterPro" id="IPR000873">
    <property type="entry name" value="AMP-dep_synth/lig_dom"/>
</dbReference>
<dbReference type="PANTHER" id="PTHR24096:SF420">
    <property type="entry name" value="LONG-CHAIN-FATTY-ACID--COA LIGASE-RELATED"/>
    <property type="match status" value="1"/>
</dbReference>
<protein>
    <submittedName>
        <fullName evidence="3">Feruloyl-CoA synthase</fullName>
    </submittedName>
</protein>
<dbReference type="InterPro" id="IPR042099">
    <property type="entry name" value="ANL_N_sf"/>
</dbReference>
<evidence type="ECO:0000259" key="2">
    <source>
        <dbReference type="Pfam" id="PF00501"/>
    </source>
</evidence>
<dbReference type="InterPro" id="IPR020845">
    <property type="entry name" value="AMP-binding_CS"/>
</dbReference>
<dbReference type="SUPFAM" id="SSF56801">
    <property type="entry name" value="Acetyl-CoA synthetase-like"/>
    <property type="match status" value="1"/>
</dbReference>
<keyword evidence="1" id="KW-0472">Membrane</keyword>
<dbReference type="Proteomes" id="UP001379533">
    <property type="component" value="Chromosome"/>
</dbReference>
<dbReference type="PANTHER" id="PTHR24096">
    <property type="entry name" value="LONG-CHAIN-FATTY-ACID--COA LIGASE"/>
    <property type="match status" value="1"/>
</dbReference>
<dbReference type="Gene3D" id="3.40.50.12780">
    <property type="entry name" value="N-terminal domain of ligase-like"/>
    <property type="match status" value="1"/>
</dbReference>
<accession>A0ABZ2KMR2</accession>
<organism evidence="3 4">
    <name type="scientific">Pendulispora brunnea</name>
    <dbReference type="NCBI Taxonomy" id="2905690"/>
    <lineage>
        <taxon>Bacteria</taxon>
        <taxon>Pseudomonadati</taxon>
        <taxon>Myxococcota</taxon>
        <taxon>Myxococcia</taxon>
        <taxon>Myxococcales</taxon>
        <taxon>Sorangiineae</taxon>
        <taxon>Pendulisporaceae</taxon>
        <taxon>Pendulispora</taxon>
    </lineage>
</organism>
<keyword evidence="1" id="KW-0812">Transmembrane</keyword>
<dbReference type="Pfam" id="PF23562">
    <property type="entry name" value="AMP-binding_C_3"/>
    <property type="match status" value="1"/>
</dbReference>
<dbReference type="PROSITE" id="PS00455">
    <property type="entry name" value="AMP_BINDING"/>
    <property type="match status" value="1"/>
</dbReference>
<dbReference type="EMBL" id="CP089982">
    <property type="protein sequence ID" value="WXA98618.1"/>
    <property type="molecule type" value="Genomic_DNA"/>
</dbReference>
<reference evidence="3 4" key="1">
    <citation type="submission" date="2021-12" db="EMBL/GenBank/DDBJ databases">
        <title>Discovery of the Pendulisporaceae a myxobacterial family with distinct sporulation behavior and unique specialized metabolism.</title>
        <authorList>
            <person name="Garcia R."/>
            <person name="Popoff A."/>
            <person name="Bader C.D."/>
            <person name="Loehr J."/>
            <person name="Walesch S."/>
            <person name="Walt C."/>
            <person name="Boldt J."/>
            <person name="Bunk B."/>
            <person name="Haeckl F.J.F.P.J."/>
            <person name="Gunesch A.P."/>
            <person name="Birkelbach J."/>
            <person name="Nuebel U."/>
            <person name="Pietschmann T."/>
            <person name="Bach T."/>
            <person name="Mueller R."/>
        </authorList>
    </citation>
    <scope>NUCLEOTIDE SEQUENCE [LARGE SCALE GENOMIC DNA]</scope>
    <source>
        <strain evidence="3 4">MSr12523</strain>
    </source>
</reference>
<name>A0ABZ2KMR2_9BACT</name>
<keyword evidence="4" id="KW-1185">Reference proteome</keyword>
<evidence type="ECO:0000313" key="3">
    <source>
        <dbReference type="EMBL" id="WXA98618.1"/>
    </source>
</evidence>
<evidence type="ECO:0000256" key="1">
    <source>
        <dbReference type="SAM" id="Phobius"/>
    </source>
</evidence>
<evidence type="ECO:0000313" key="4">
    <source>
        <dbReference type="Proteomes" id="UP001379533"/>
    </source>
</evidence>
<proteinExistence type="predicted"/>
<feature type="transmembrane region" description="Helical" evidence="1">
    <location>
        <begin position="104"/>
        <end position="127"/>
    </location>
</feature>
<gene>
    <name evidence="3" type="ORF">LZC95_17515</name>
</gene>
<keyword evidence="1" id="KW-1133">Transmembrane helix</keyword>
<sequence>MARAPRFADPAITIEQRPDGSMLLFAQGALGDYPAHLGAVLRAWAERAPDRVFLAERTKEGGTREVTYGEAYRTARRLGALMLDDGLGPTRPVMILSDNSVDHALVALGAMVVGVPVVPISAAYSLMSRDHEKLRALHAMVRPGWVFADGDAYTRAIAALPLDPTTRVAVGFSGLLEAAGSSSANVDAALNAMGPDHVAKILFTSGSTGAPKGVINTHRMLCSNQQALAMGWPFLGDRPPVVVDWLPWSHTFGGNHNFNLVLWHGGTLWVDRGKPVPGRIEDTVNVLRHVSPTLYFNVPRGFDALLPYLENDAALAETFFRDLDLLFYAAAALPRPIWDRLVRLGERTRGEAVPFVSAWGATETSPLVTQVHFPIDDPGIIGVPTPGTTLKLAPNGTKLEARVKGPQVTPGYLHEMDRFRALLDDEGFYLTGDAVRLADPVNPNRGIVFDGRVSENFKLSSGTWVHTGALRLAVIAALSPMVQDAVIAGHDRDYVAVLLFPAAAASRDKIEQGLRAHNERADGATSQIVRCALLLDEPPSIDAGEITDKGYINQRAVLDRRAALVDLLFRPDAGAEVLRISDV</sequence>
<dbReference type="RefSeq" id="WP_394849233.1">
    <property type="nucleotide sequence ID" value="NZ_CP089982.1"/>
</dbReference>
<feature type="domain" description="AMP-dependent synthetase/ligase" evidence="2">
    <location>
        <begin position="42"/>
        <end position="413"/>
    </location>
</feature>